<accession>A0A4U5TNV4</accession>
<evidence type="ECO:0000259" key="9">
    <source>
        <dbReference type="Pfam" id="PF13231"/>
    </source>
</evidence>
<dbReference type="PANTHER" id="PTHR33908:SF3">
    <property type="entry name" value="UNDECAPRENYL PHOSPHATE-ALPHA-4-AMINO-4-DEOXY-L-ARABINOSE ARABINOSYL TRANSFERASE"/>
    <property type="match status" value="1"/>
</dbReference>
<feature type="transmembrane region" description="Helical" evidence="8">
    <location>
        <begin position="313"/>
        <end position="334"/>
    </location>
</feature>
<keyword evidence="3 10" id="KW-0328">Glycosyltransferase</keyword>
<feature type="transmembrane region" description="Helical" evidence="8">
    <location>
        <begin position="84"/>
        <end position="101"/>
    </location>
</feature>
<feature type="domain" description="Glycosyltransferase RgtA/B/C/D-like" evidence="9">
    <location>
        <begin position="63"/>
        <end position="217"/>
    </location>
</feature>
<evidence type="ECO:0000256" key="8">
    <source>
        <dbReference type="SAM" id="Phobius"/>
    </source>
</evidence>
<evidence type="ECO:0000256" key="4">
    <source>
        <dbReference type="ARBA" id="ARBA00022679"/>
    </source>
</evidence>
<dbReference type="InterPro" id="IPR050297">
    <property type="entry name" value="LipidA_mod_glycosyltrf_83"/>
</dbReference>
<feature type="transmembrane region" description="Helical" evidence="8">
    <location>
        <begin position="208"/>
        <end position="225"/>
    </location>
</feature>
<keyword evidence="5 8" id="KW-0812">Transmembrane</keyword>
<dbReference type="RefSeq" id="WP_138932748.1">
    <property type="nucleotide sequence ID" value="NZ_SWMU01000005.1"/>
</dbReference>
<feature type="transmembrane region" description="Helical" evidence="8">
    <location>
        <begin position="405"/>
        <end position="425"/>
    </location>
</feature>
<evidence type="ECO:0000256" key="1">
    <source>
        <dbReference type="ARBA" id="ARBA00004651"/>
    </source>
</evidence>
<feature type="transmembrane region" description="Helical" evidence="8">
    <location>
        <begin position="182"/>
        <end position="201"/>
    </location>
</feature>
<evidence type="ECO:0000256" key="2">
    <source>
        <dbReference type="ARBA" id="ARBA00022475"/>
    </source>
</evidence>
<keyword evidence="11" id="KW-1185">Reference proteome</keyword>
<keyword evidence="6 8" id="KW-1133">Transmembrane helix</keyword>
<evidence type="ECO:0000256" key="6">
    <source>
        <dbReference type="ARBA" id="ARBA00022989"/>
    </source>
</evidence>
<name>A0A4U5TNV4_9FLAO</name>
<keyword evidence="7 8" id="KW-0472">Membrane</keyword>
<keyword evidence="2" id="KW-1003">Cell membrane</keyword>
<organism evidence="10 11">
    <name type="scientific">Mesohalobacter halotolerans</name>
    <dbReference type="NCBI Taxonomy" id="1883405"/>
    <lineage>
        <taxon>Bacteria</taxon>
        <taxon>Pseudomonadati</taxon>
        <taxon>Bacteroidota</taxon>
        <taxon>Flavobacteriia</taxon>
        <taxon>Flavobacteriales</taxon>
        <taxon>Flavobacteriaceae</taxon>
        <taxon>Mesohalobacter</taxon>
    </lineage>
</organism>
<dbReference type="Pfam" id="PF13231">
    <property type="entry name" value="PMT_2"/>
    <property type="match status" value="1"/>
</dbReference>
<comment type="subcellular location">
    <subcellularLocation>
        <location evidence="1">Cell membrane</location>
        <topology evidence="1">Multi-pass membrane protein</topology>
    </subcellularLocation>
</comment>
<dbReference type="InterPro" id="IPR038731">
    <property type="entry name" value="RgtA/B/C-like"/>
</dbReference>
<proteinExistence type="predicted"/>
<keyword evidence="4 10" id="KW-0808">Transferase</keyword>
<gene>
    <name evidence="10" type="ORF">FCN74_11480</name>
</gene>
<comment type="caution">
    <text evidence="10">The sequence shown here is derived from an EMBL/GenBank/DDBJ whole genome shotgun (WGS) entry which is preliminary data.</text>
</comment>
<evidence type="ECO:0000256" key="3">
    <source>
        <dbReference type="ARBA" id="ARBA00022676"/>
    </source>
</evidence>
<dbReference type="GO" id="GO:0005886">
    <property type="term" value="C:plasma membrane"/>
    <property type="evidence" value="ECO:0007669"/>
    <property type="project" value="UniProtKB-SubCell"/>
</dbReference>
<feature type="transmembrane region" description="Helical" evidence="8">
    <location>
        <begin position="346"/>
        <end position="368"/>
    </location>
</feature>
<evidence type="ECO:0000256" key="7">
    <source>
        <dbReference type="ARBA" id="ARBA00023136"/>
    </source>
</evidence>
<dbReference type="AlphaFoldDB" id="A0A4U5TNV4"/>
<dbReference type="EMBL" id="SWMU01000005">
    <property type="protein sequence ID" value="TKS55563.1"/>
    <property type="molecule type" value="Genomic_DNA"/>
</dbReference>
<dbReference type="PANTHER" id="PTHR33908">
    <property type="entry name" value="MANNOSYLTRANSFERASE YKCB-RELATED"/>
    <property type="match status" value="1"/>
</dbReference>
<dbReference type="GO" id="GO:0010041">
    <property type="term" value="P:response to iron(III) ion"/>
    <property type="evidence" value="ECO:0007669"/>
    <property type="project" value="TreeGrafter"/>
</dbReference>
<protein>
    <submittedName>
        <fullName evidence="10">Dolichyl-phosphate-mannose--protein mannosyltransferase</fullName>
    </submittedName>
</protein>
<feature type="transmembrane region" description="Helical" evidence="8">
    <location>
        <begin position="113"/>
        <end position="130"/>
    </location>
</feature>
<evidence type="ECO:0000313" key="10">
    <source>
        <dbReference type="EMBL" id="TKS55563.1"/>
    </source>
</evidence>
<dbReference type="Proteomes" id="UP000306552">
    <property type="component" value="Unassembled WGS sequence"/>
</dbReference>
<evidence type="ECO:0000313" key="11">
    <source>
        <dbReference type="Proteomes" id="UP000306552"/>
    </source>
</evidence>
<dbReference type="GO" id="GO:0016763">
    <property type="term" value="F:pentosyltransferase activity"/>
    <property type="evidence" value="ECO:0007669"/>
    <property type="project" value="TreeGrafter"/>
</dbReference>
<feature type="transmembrane region" description="Helical" evidence="8">
    <location>
        <begin position="254"/>
        <end position="276"/>
    </location>
</feature>
<dbReference type="OrthoDB" id="8353433at2"/>
<feature type="transmembrane region" description="Helical" evidence="8">
    <location>
        <begin position="288"/>
        <end position="307"/>
    </location>
</feature>
<feature type="transmembrane region" description="Helical" evidence="8">
    <location>
        <begin position="374"/>
        <end position="393"/>
    </location>
</feature>
<evidence type="ECO:0000256" key="5">
    <source>
        <dbReference type="ARBA" id="ARBA00022692"/>
    </source>
</evidence>
<sequence length="534" mass="62465">MKKPIDKYPVALLILIGLGLYAFNLVDLQVSIMEARNFTVARDMLTEGNWILTTMNDLPRYEKPPFPAWFTTPFAYIFGLNNVWAYRIPTSIVSILGMVYFFKLIRIWSSTKIAFYAAVILATSFYYIVIRFEAPSDVYTHVTMLMGLFYVFKNFPSINWQNVLVGSVFLGLSILSKGPVSLYALFLPFILAYFLSFKVNFKNNILKIFVFLILGFIIGGSWYAFVRLADPEVFTEIAKTETKNWTSYNVKPFYYYWSFFIQSGIWTIPALLSLAYPYFINKLKNTKVYKFSFLWTIVALVLLSVIPEKKPRYLVPVLIPLALNTALVLQYLMAHKRDKLSQIFHLVHYCIIMLVGLGVLVAPFVVGIQLQDYLYIYIIMGVISLFIVSYTFINLKRRHFSKLIWSNILLILMITLIGQSGVSLFKQNPNYNPINAEKLINKDIPTFYFKKLEPEIFWEYGEVIPLLNQDQDYKNPIRVIVSHNFIEKFKSQYPEIIKQAEVKTFDRNYYRKGDRRRKRFIINVYEFKPLSKTQ</sequence>
<feature type="transmembrane region" description="Helical" evidence="8">
    <location>
        <begin position="136"/>
        <end position="152"/>
    </location>
</feature>
<dbReference type="GO" id="GO:0009103">
    <property type="term" value="P:lipopolysaccharide biosynthetic process"/>
    <property type="evidence" value="ECO:0007669"/>
    <property type="project" value="UniProtKB-ARBA"/>
</dbReference>
<reference evidence="10 11" key="1">
    <citation type="submission" date="2019-04" db="EMBL/GenBank/DDBJ databases">
        <title>Psychroflexus halotolerans sp. nov., isolated from a marine solar saltern.</title>
        <authorList>
            <person name="Feng X."/>
        </authorList>
    </citation>
    <scope>NUCLEOTIDE SEQUENCE [LARGE SCALE GENOMIC DNA]</scope>
    <source>
        <strain evidence="10 11">WDS2C27</strain>
    </source>
</reference>